<keyword evidence="1" id="KW-0732">Signal</keyword>
<dbReference type="OrthoDB" id="4855332at2"/>
<comment type="caution">
    <text evidence="2">The sequence shown here is derived from an EMBL/GenBank/DDBJ whole genome shotgun (WGS) entry which is preliminary data.</text>
</comment>
<evidence type="ECO:0000313" key="2">
    <source>
        <dbReference type="EMBL" id="PRY62874.1"/>
    </source>
</evidence>
<protein>
    <recommendedName>
        <fullName evidence="4">Lipoprotein</fullName>
    </recommendedName>
</protein>
<feature type="signal peptide" evidence="1">
    <location>
        <begin position="1"/>
        <end position="27"/>
    </location>
</feature>
<evidence type="ECO:0000256" key="1">
    <source>
        <dbReference type="SAM" id="SignalP"/>
    </source>
</evidence>
<sequence length="331" mass="32992">MTRRTLTTTIAAAALVAGLTGCGVGSAVVGLHDAPAERKDVAPLNVDGAETVAARVLASASAARSATGAGAAKAQSAVLAGSALSQAQAATKVGSAPKAAPLSKGADPQVIAISQGQQFPRAILAATLDEASKTQTLHVLLSGKATEPFKVYASVDMLAGTSVPALGDLAAGAPLAKPTDKAGGTLAPQAALAAYAAAINYPKPTANKAVATKDAYATRLRTTAEAQAKALNGLATLTQVHTLDPKSVIAFRLADGGTVTFGQLARKDTITATAKAKELKIPAKYSKLVGKTTATKNIVINNLESIVMVVPPKGAARTVAADEQVVSGSAS</sequence>
<dbReference type="EMBL" id="PVTI01000003">
    <property type="protein sequence ID" value="PRY62874.1"/>
    <property type="molecule type" value="Genomic_DNA"/>
</dbReference>
<dbReference type="PROSITE" id="PS51257">
    <property type="entry name" value="PROKAR_LIPOPROTEIN"/>
    <property type="match status" value="1"/>
</dbReference>
<accession>A0A2T0UYA9</accession>
<gene>
    <name evidence="2" type="ORF">BCF74_10381</name>
</gene>
<keyword evidence="3" id="KW-1185">Reference proteome</keyword>
<reference evidence="2 3" key="1">
    <citation type="submission" date="2018-03" db="EMBL/GenBank/DDBJ databases">
        <title>Genomic Encyclopedia of Archaeal and Bacterial Type Strains, Phase II (KMG-II): from individual species to whole genera.</title>
        <authorList>
            <person name="Goeker M."/>
        </authorList>
    </citation>
    <scope>NUCLEOTIDE SEQUENCE [LARGE SCALE GENOMIC DNA]</scope>
    <source>
        <strain evidence="2 3">ATCC BAA-1496</strain>
    </source>
</reference>
<proteinExistence type="predicted"/>
<feature type="chain" id="PRO_5038697982" description="Lipoprotein" evidence="1">
    <location>
        <begin position="28"/>
        <end position="331"/>
    </location>
</feature>
<dbReference type="Proteomes" id="UP000237822">
    <property type="component" value="Unassembled WGS sequence"/>
</dbReference>
<organism evidence="2 3">
    <name type="scientific">Knoellia remsis</name>
    <dbReference type="NCBI Taxonomy" id="407159"/>
    <lineage>
        <taxon>Bacteria</taxon>
        <taxon>Bacillati</taxon>
        <taxon>Actinomycetota</taxon>
        <taxon>Actinomycetes</taxon>
        <taxon>Micrococcales</taxon>
        <taxon>Intrasporangiaceae</taxon>
        <taxon>Knoellia</taxon>
    </lineage>
</organism>
<name>A0A2T0UYA9_9MICO</name>
<dbReference type="AlphaFoldDB" id="A0A2T0UYA9"/>
<evidence type="ECO:0000313" key="3">
    <source>
        <dbReference type="Proteomes" id="UP000237822"/>
    </source>
</evidence>
<evidence type="ECO:0008006" key="4">
    <source>
        <dbReference type="Google" id="ProtNLM"/>
    </source>
</evidence>
<dbReference type="RefSeq" id="WP_106296449.1">
    <property type="nucleotide sequence ID" value="NZ_PVTI01000003.1"/>
</dbReference>